<protein>
    <submittedName>
        <fullName evidence="2">Uncharacterized protein</fullName>
    </submittedName>
</protein>
<dbReference type="EMBL" id="BHYK01000001">
    <property type="protein sequence ID" value="GCD08416.1"/>
    <property type="molecule type" value="Genomic_DNA"/>
</dbReference>
<dbReference type="Proteomes" id="UP000287872">
    <property type="component" value="Unassembled WGS sequence"/>
</dbReference>
<dbReference type="AlphaFoldDB" id="A0A401UFZ8"/>
<evidence type="ECO:0000313" key="3">
    <source>
        <dbReference type="Proteomes" id="UP000287872"/>
    </source>
</evidence>
<reference evidence="2 3" key="1">
    <citation type="submission" date="2018-11" db="EMBL/GenBank/DDBJ databases">
        <title>Genome sequencing and assembly of Clostridium tagluense strain A121.</title>
        <authorList>
            <person name="Murakami T."/>
            <person name="Segawa T."/>
            <person name="Shcherbakova V.A."/>
            <person name="Mori H."/>
            <person name="Yoshimura Y."/>
        </authorList>
    </citation>
    <scope>NUCLEOTIDE SEQUENCE [LARGE SCALE GENOMIC DNA]</scope>
    <source>
        <strain evidence="2 3">A121</strain>
    </source>
</reference>
<keyword evidence="3" id="KW-1185">Reference proteome</keyword>
<keyword evidence="1" id="KW-0812">Transmembrane</keyword>
<keyword evidence="1" id="KW-0472">Membrane</keyword>
<comment type="caution">
    <text evidence="2">The sequence shown here is derived from an EMBL/GenBank/DDBJ whole genome shotgun (WGS) entry which is preliminary data.</text>
</comment>
<gene>
    <name evidence="2" type="ORF">Ctaglu_00390</name>
</gene>
<sequence length="158" mass="18315">MFILKVVHPYIAYIVNSIPPTPGIILFYIILLYFVADFTITVITIYKLRSLLNQINAVYSELTEKLSDFKLNLGNTKDISELKIMLDGLIESAEMKVSKKKSEIENIVKELKLKYDSLVIKKYPDYSRLIKAFPDLKFKGLDSILKDIKNKVYKNKKM</sequence>
<name>A0A401UFZ8_9CLOT</name>
<proteinExistence type="predicted"/>
<feature type="transmembrane region" description="Helical" evidence="1">
    <location>
        <begin position="25"/>
        <end position="46"/>
    </location>
</feature>
<accession>A0A401UFZ8</accession>
<organism evidence="2 3">
    <name type="scientific">Clostridium tagluense</name>
    <dbReference type="NCBI Taxonomy" id="360422"/>
    <lineage>
        <taxon>Bacteria</taxon>
        <taxon>Bacillati</taxon>
        <taxon>Bacillota</taxon>
        <taxon>Clostridia</taxon>
        <taxon>Eubacteriales</taxon>
        <taxon>Clostridiaceae</taxon>
        <taxon>Clostridium</taxon>
    </lineage>
</organism>
<evidence type="ECO:0000256" key="1">
    <source>
        <dbReference type="SAM" id="Phobius"/>
    </source>
</evidence>
<evidence type="ECO:0000313" key="2">
    <source>
        <dbReference type="EMBL" id="GCD08416.1"/>
    </source>
</evidence>
<keyword evidence="1" id="KW-1133">Transmembrane helix</keyword>